<comment type="caution">
    <text evidence="2">The sequence shown here is derived from an EMBL/GenBank/DDBJ whole genome shotgun (WGS) entry which is preliminary data.</text>
</comment>
<dbReference type="GO" id="GO:0016740">
    <property type="term" value="F:transferase activity"/>
    <property type="evidence" value="ECO:0007669"/>
    <property type="project" value="UniProtKB-KW"/>
</dbReference>
<dbReference type="Gene3D" id="3.40.50.10540">
    <property type="entry name" value="Crotonobetainyl-coa:carnitine coa-transferase, domain 1"/>
    <property type="match status" value="1"/>
</dbReference>
<dbReference type="Proteomes" id="UP001595851">
    <property type="component" value="Unassembled WGS sequence"/>
</dbReference>
<proteinExistence type="predicted"/>
<dbReference type="SUPFAM" id="SSF89796">
    <property type="entry name" value="CoA-transferase family III (CaiB/BaiF)"/>
    <property type="match status" value="1"/>
</dbReference>
<organism evidence="2 3">
    <name type="scientific">Nonomuraea purpurea</name>
    <dbReference type="NCBI Taxonomy" id="1849276"/>
    <lineage>
        <taxon>Bacteria</taxon>
        <taxon>Bacillati</taxon>
        <taxon>Actinomycetota</taxon>
        <taxon>Actinomycetes</taxon>
        <taxon>Streptosporangiales</taxon>
        <taxon>Streptosporangiaceae</taxon>
        <taxon>Nonomuraea</taxon>
    </lineage>
</organism>
<accession>A0ABV8G9C7</accession>
<evidence type="ECO:0000313" key="2">
    <source>
        <dbReference type="EMBL" id="MFC4009308.1"/>
    </source>
</evidence>
<gene>
    <name evidence="2" type="ORF">ACFOY2_18900</name>
</gene>
<dbReference type="RefSeq" id="WP_379529363.1">
    <property type="nucleotide sequence ID" value="NZ_JBHSBI010000009.1"/>
</dbReference>
<dbReference type="PANTHER" id="PTHR48207">
    <property type="entry name" value="SUCCINATE--HYDROXYMETHYLGLUTARATE COA-TRANSFERASE"/>
    <property type="match status" value="1"/>
</dbReference>
<dbReference type="PANTHER" id="PTHR48207:SF3">
    <property type="entry name" value="SUCCINATE--HYDROXYMETHYLGLUTARATE COA-TRANSFERASE"/>
    <property type="match status" value="1"/>
</dbReference>
<dbReference type="InterPro" id="IPR023606">
    <property type="entry name" value="CoA-Trfase_III_dom_1_sf"/>
</dbReference>
<dbReference type="Pfam" id="PF02515">
    <property type="entry name" value="CoA_transf_3"/>
    <property type="match status" value="1"/>
</dbReference>
<evidence type="ECO:0000313" key="3">
    <source>
        <dbReference type="Proteomes" id="UP001595851"/>
    </source>
</evidence>
<dbReference type="InterPro" id="IPR044855">
    <property type="entry name" value="CoA-Trfase_III_dom3_sf"/>
</dbReference>
<dbReference type="InterPro" id="IPR050483">
    <property type="entry name" value="CoA-transferase_III_domain"/>
</dbReference>
<keyword evidence="3" id="KW-1185">Reference proteome</keyword>
<dbReference type="EMBL" id="JBHSBI010000009">
    <property type="protein sequence ID" value="MFC4009308.1"/>
    <property type="molecule type" value="Genomic_DNA"/>
</dbReference>
<protein>
    <submittedName>
        <fullName evidence="2">CaiB/BaiF CoA transferase family protein</fullName>
    </submittedName>
</protein>
<dbReference type="InterPro" id="IPR003673">
    <property type="entry name" value="CoA-Trfase_fam_III"/>
</dbReference>
<name>A0ABV8G9C7_9ACTN</name>
<keyword evidence="1 2" id="KW-0808">Transferase</keyword>
<dbReference type="Gene3D" id="3.30.1540.10">
    <property type="entry name" value="formyl-coa transferase, domain 3"/>
    <property type="match status" value="1"/>
</dbReference>
<reference evidence="3" key="1">
    <citation type="journal article" date="2019" name="Int. J. Syst. Evol. Microbiol.">
        <title>The Global Catalogue of Microorganisms (GCM) 10K type strain sequencing project: providing services to taxonomists for standard genome sequencing and annotation.</title>
        <authorList>
            <consortium name="The Broad Institute Genomics Platform"/>
            <consortium name="The Broad Institute Genome Sequencing Center for Infectious Disease"/>
            <person name="Wu L."/>
            <person name="Ma J."/>
        </authorList>
    </citation>
    <scope>NUCLEOTIDE SEQUENCE [LARGE SCALE GENOMIC DNA]</scope>
    <source>
        <strain evidence="3">TBRC 1276</strain>
    </source>
</reference>
<evidence type="ECO:0000256" key="1">
    <source>
        <dbReference type="ARBA" id="ARBA00022679"/>
    </source>
</evidence>
<sequence>MTANTPLDGIRVLDLSRFIAGPLCCQILGDMGAEVVKVERPGGEDARKHAPFHRGQSVYTMIYNRNKHGATLDTRHPAARDLLERLVRISDVVVENYRPGTMEKMGLGYERLRELRPDVVLVSISGFGQSGPQSGRALFDAIAQATTGLMSVTGTGEPTLTGTYIADYVAAYHGAMGALLALLHRERTGEGQHVDVASFDALFAALGTRPSAYAMLGETRGRNGSRDLLTAPANVFPAADGFVYVHAGTDPLFPRLCAAMGRPELAADERFRGVPARMAHVEELEKAVTEWTSTRSCEEIAETLTAAGIPFGKVAEIPEVVESPQVAARDMLLDVEHPTLGTLKLPGIPIKLSGSPGAVRKPPPLVGEDNAYVYGELLGLDEAEIERLRTEGAI</sequence>